<dbReference type="EMBL" id="BMAC01000047">
    <property type="protein sequence ID" value="GFP82603.1"/>
    <property type="molecule type" value="Genomic_DNA"/>
</dbReference>
<proteinExistence type="predicted"/>
<dbReference type="InterPro" id="IPR029472">
    <property type="entry name" value="Copia-like_N"/>
</dbReference>
<dbReference type="Pfam" id="PF14244">
    <property type="entry name" value="Retrotran_gag_3"/>
    <property type="match status" value="1"/>
</dbReference>
<protein>
    <recommendedName>
        <fullName evidence="1">Retrotransposon Copia-like N-terminal domain-containing protein</fullName>
    </recommendedName>
</protein>
<gene>
    <name evidence="2" type="ORF">PHJA_000403400</name>
</gene>
<dbReference type="OrthoDB" id="914142at2759"/>
<evidence type="ECO:0000313" key="2">
    <source>
        <dbReference type="EMBL" id="GFP82603.1"/>
    </source>
</evidence>
<name>A0A830BE88_9LAMI</name>
<dbReference type="PANTHER" id="PTHR37610:SF95">
    <property type="entry name" value="GAG-POLYPEPTIDE OF LTR COPIA-TYPE-RELATED"/>
    <property type="match status" value="1"/>
</dbReference>
<dbReference type="Proteomes" id="UP000653305">
    <property type="component" value="Unassembled WGS sequence"/>
</dbReference>
<accession>A0A830BE88</accession>
<dbReference type="PANTHER" id="PTHR37610">
    <property type="entry name" value="CCHC-TYPE DOMAIN-CONTAINING PROTEIN"/>
    <property type="match status" value="1"/>
</dbReference>
<reference evidence="2" key="1">
    <citation type="submission" date="2020-07" db="EMBL/GenBank/DDBJ databases">
        <title>Ethylene signaling mediates host invasion by parasitic plants.</title>
        <authorList>
            <person name="Yoshida S."/>
        </authorList>
    </citation>
    <scope>NUCLEOTIDE SEQUENCE</scope>
    <source>
        <strain evidence="2">Okayama</strain>
    </source>
</reference>
<feature type="domain" description="Retrotransposon Copia-like N-terminal" evidence="1">
    <location>
        <begin position="9"/>
        <end position="53"/>
    </location>
</feature>
<organism evidence="2 3">
    <name type="scientific">Phtheirospermum japonicum</name>
    <dbReference type="NCBI Taxonomy" id="374723"/>
    <lineage>
        <taxon>Eukaryota</taxon>
        <taxon>Viridiplantae</taxon>
        <taxon>Streptophyta</taxon>
        <taxon>Embryophyta</taxon>
        <taxon>Tracheophyta</taxon>
        <taxon>Spermatophyta</taxon>
        <taxon>Magnoliopsida</taxon>
        <taxon>eudicotyledons</taxon>
        <taxon>Gunneridae</taxon>
        <taxon>Pentapetalae</taxon>
        <taxon>asterids</taxon>
        <taxon>lamiids</taxon>
        <taxon>Lamiales</taxon>
        <taxon>Orobanchaceae</taxon>
        <taxon>Orobanchaceae incertae sedis</taxon>
        <taxon>Phtheirospermum</taxon>
    </lineage>
</organism>
<sequence>MLPYYVARSDSPNLVFTSDLLNDGNYADWADKMSNAVYAKNKIGFIDGSIPIPEDNPLELALWKRCNALVRGWLHSSMEKEIRNSVKHAKTAHEIWEDLKVKACLELSS</sequence>
<comment type="caution">
    <text evidence="2">The sequence shown here is derived from an EMBL/GenBank/DDBJ whole genome shotgun (WGS) entry which is preliminary data.</text>
</comment>
<evidence type="ECO:0000259" key="1">
    <source>
        <dbReference type="Pfam" id="PF14244"/>
    </source>
</evidence>
<evidence type="ECO:0000313" key="3">
    <source>
        <dbReference type="Proteomes" id="UP000653305"/>
    </source>
</evidence>
<dbReference type="AlphaFoldDB" id="A0A830BE88"/>
<keyword evidence="3" id="KW-1185">Reference proteome</keyword>